<keyword evidence="8" id="KW-1185">Reference proteome</keyword>
<dbReference type="InterPro" id="IPR036020">
    <property type="entry name" value="WW_dom_sf"/>
</dbReference>
<dbReference type="SMART" id="SM00456">
    <property type="entry name" value="WW"/>
    <property type="match status" value="2"/>
</dbReference>
<protein>
    <recommendedName>
        <fullName evidence="9">Calmodulin</fullName>
    </recommendedName>
</protein>
<name>A0AAD5LBR5_PYTIN</name>
<dbReference type="Gene3D" id="1.10.238.10">
    <property type="entry name" value="EF-hand"/>
    <property type="match status" value="3"/>
</dbReference>
<feature type="domain" description="EF-hand" evidence="6">
    <location>
        <begin position="458"/>
        <end position="493"/>
    </location>
</feature>
<dbReference type="Pfam" id="PF13499">
    <property type="entry name" value="EF-hand_7"/>
    <property type="match status" value="2"/>
</dbReference>
<dbReference type="Pfam" id="PF13202">
    <property type="entry name" value="EF-hand_5"/>
    <property type="match status" value="1"/>
</dbReference>
<dbReference type="CDD" id="cd00201">
    <property type="entry name" value="WW"/>
    <property type="match status" value="1"/>
</dbReference>
<feature type="domain" description="EF-hand" evidence="6">
    <location>
        <begin position="736"/>
        <end position="771"/>
    </location>
</feature>
<evidence type="ECO:0000313" key="7">
    <source>
        <dbReference type="EMBL" id="KAJ0395575.1"/>
    </source>
</evidence>
<accession>A0AAD5LBR5</accession>
<evidence type="ECO:0000313" key="8">
    <source>
        <dbReference type="Proteomes" id="UP001209570"/>
    </source>
</evidence>
<feature type="compositionally biased region" description="Low complexity" evidence="4">
    <location>
        <begin position="780"/>
        <end position="793"/>
    </location>
</feature>
<keyword evidence="1" id="KW-0677">Repeat</keyword>
<evidence type="ECO:0000256" key="4">
    <source>
        <dbReference type="SAM" id="MobiDB-lite"/>
    </source>
</evidence>
<dbReference type="Proteomes" id="UP001209570">
    <property type="component" value="Unassembled WGS sequence"/>
</dbReference>
<organism evidence="7 8">
    <name type="scientific">Pythium insidiosum</name>
    <name type="common">Pythiosis disease agent</name>
    <dbReference type="NCBI Taxonomy" id="114742"/>
    <lineage>
        <taxon>Eukaryota</taxon>
        <taxon>Sar</taxon>
        <taxon>Stramenopiles</taxon>
        <taxon>Oomycota</taxon>
        <taxon>Peronosporomycetes</taxon>
        <taxon>Pythiales</taxon>
        <taxon>Pythiaceae</taxon>
        <taxon>Pythium</taxon>
    </lineage>
</organism>
<dbReference type="PANTHER" id="PTHR23050">
    <property type="entry name" value="CALCIUM BINDING PROTEIN"/>
    <property type="match status" value="1"/>
</dbReference>
<dbReference type="InterPro" id="IPR036770">
    <property type="entry name" value="Ankyrin_rpt-contain_sf"/>
</dbReference>
<dbReference type="InterPro" id="IPR002110">
    <property type="entry name" value="Ankyrin_rpt"/>
</dbReference>
<dbReference type="GO" id="GO:0005509">
    <property type="term" value="F:calcium ion binding"/>
    <property type="evidence" value="ECO:0007669"/>
    <property type="project" value="InterPro"/>
</dbReference>
<feature type="compositionally biased region" description="Basic and acidic residues" evidence="4">
    <location>
        <begin position="1605"/>
        <end position="1626"/>
    </location>
</feature>
<dbReference type="Gene3D" id="1.25.40.20">
    <property type="entry name" value="Ankyrin repeat-containing domain"/>
    <property type="match status" value="2"/>
</dbReference>
<dbReference type="SUPFAM" id="SSF51045">
    <property type="entry name" value="WW domain"/>
    <property type="match status" value="1"/>
</dbReference>
<dbReference type="CDD" id="cd00051">
    <property type="entry name" value="EFh"/>
    <property type="match status" value="2"/>
</dbReference>
<dbReference type="InterPro" id="IPR011992">
    <property type="entry name" value="EF-hand-dom_pair"/>
</dbReference>
<feature type="domain" description="EF-hand" evidence="6">
    <location>
        <begin position="700"/>
        <end position="735"/>
    </location>
</feature>
<keyword evidence="3" id="KW-0175">Coiled coil</keyword>
<evidence type="ECO:0000256" key="1">
    <source>
        <dbReference type="ARBA" id="ARBA00022737"/>
    </source>
</evidence>
<dbReference type="InterPro" id="IPR050145">
    <property type="entry name" value="Centrin_CML-like"/>
</dbReference>
<evidence type="ECO:0000256" key="3">
    <source>
        <dbReference type="SAM" id="Coils"/>
    </source>
</evidence>
<evidence type="ECO:0000259" key="5">
    <source>
        <dbReference type="PROSITE" id="PS50020"/>
    </source>
</evidence>
<dbReference type="InterPro" id="IPR018247">
    <property type="entry name" value="EF_Hand_1_Ca_BS"/>
</dbReference>
<dbReference type="EMBL" id="JAKCXM010000337">
    <property type="protein sequence ID" value="KAJ0395575.1"/>
    <property type="molecule type" value="Genomic_DNA"/>
</dbReference>
<gene>
    <name evidence="7" type="ORF">P43SY_000683</name>
</gene>
<feature type="domain" description="WW" evidence="5">
    <location>
        <begin position="113"/>
        <end position="150"/>
    </location>
</feature>
<evidence type="ECO:0000259" key="6">
    <source>
        <dbReference type="PROSITE" id="PS50222"/>
    </source>
</evidence>
<reference evidence="7" key="1">
    <citation type="submission" date="2021-12" db="EMBL/GenBank/DDBJ databases">
        <title>Prjna785345.</title>
        <authorList>
            <person name="Rujirawat T."/>
            <person name="Krajaejun T."/>
        </authorList>
    </citation>
    <scope>NUCLEOTIDE SEQUENCE</scope>
    <source>
        <strain evidence="7">Pi057C3</strain>
    </source>
</reference>
<dbReference type="PROSITE" id="PS50222">
    <property type="entry name" value="EF_HAND_2"/>
    <property type="match status" value="5"/>
</dbReference>
<feature type="domain" description="WW" evidence="5">
    <location>
        <begin position="411"/>
        <end position="441"/>
    </location>
</feature>
<dbReference type="PROSITE" id="PS01159">
    <property type="entry name" value="WW_DOMAIN_1"/>
    <property type="match status" value="1"/>
</dbReference>
<dbReference type="SMART" id="SM00054">
    <property type="entry name" value="EFh"/>
    <property type="match status" value="5"/>
</dbReference>
<dbReference type="PROSITE" id="PS00018">
    <property type="entry name" value="EF_HAND_1"/>
    <property type="match status" value="5"/>
</dbReference>
<dbReference type="PROSITE" id="PS50096">
    <property type="entry name" value="IQ"/>
    <property type="match status" value="1"/>
</dbReference>
<dbReference type="Pfam" id="PF00397">
    <property type="entry name" value="WW"/>
    <property type="match status" value="1"/>
</dbReference>
<proteinExistence type="predicted"/>
<dbReference type="SUPFAM" id="SSF47473">
    <property type="entry name" value="EF-hand"/>
    <property type="match status" value="2"/>
</dbReference>
<sequence>MDDGSSLYGSRTDAEYAAEYWALDAEAQAVCLELAPDGYGESVELGDLDELCRRMRRPLRDDNERLRLMTALDPENAMRISRPAFTSWLLEDLYLERQLAAQCTFQRTDQTVPLATPSWEQIQEIGADGAAVTYYSNVWTGETTWDLPPFVQCLRQELQRLDELRALRASNELQEERTPVEALVDLRELFTRFDDDRSGALDASEFRDLCVAIGHTLGPGQLELQTLMEQVDPFTAAPSVSYEALMHYWVSNAPFQSRSRLASPFEAWERIESLESRGKPAVFRHSTTLVERWSHPETEQRVVDLLLKLFPSSKLDWPQRIAMLFELQTKPATPNEDDARPSAWNREQCRTLLRQVGHACVYAEHLDAAMRSLHERFGQADAAHSPSSWLSLPEATVSRWMLHCVARVESDGWDELVDASTGQTYYYHETRGETQWDPPTLHTQMAKMMARFQGAGGSSEATVKRIFQHYDTDESGSISFPEFERLYVSLFGRKESLGVDDSASRERIRRVFDVLDTSGDGDVSLDEFLLWWKTKMNLEDEETEDERRARVLRERRRIAIEFLQQQDGLVVVKGDAASGDSETYAFASNVLPRLVAVLGKYELKGLTYRRALKELVRSLEAQEVDLEAFLDWYDRFEASEREREELEAQKARALALLQAEEAEAKEKARKLKMMRKGQLITKRIAADDASSATAEPADVVWKRHIETLFTKFDRDGSGFLDAAELQALTKALGHELDDAQVRQMLVVMDESGDQRVSFDEFFTFWSAFQRRSGRQRAQGKSKAAAAASPGEATATKKKAKKKTERREGISMVEATASLAVSLDLAKDKALKVSLGDMRDALSDWRESLLDRPRKHKAARQQAELDRQRLDELRRQREFVPTGPRRYAHLDVTWIEPEVVGCVIDLIRAVTRRHAHPHPLPRADAAQRIQRVVRGVVTRMRLLRRVTARFATYLDVRTRLFYYVDTEACGALWLHRPLFPTIVSADRPWELGECRDKIERHQFAGRLRELQRKKRFCDQFAGARRAWRASDWATRHRLHAPACLVVFDVLDQVRRRLVGDVWRAIWSRSMVLLALQARRQPRQLAVPSPRDATHPLPLHFVVTHHREFPIDVVAAVFHGYPDALHAVDACGRTPLHLAFRERAGLALLELLLSRRSAWLHRASQRSVWELQTSMGETPLHVAVRYRTSLEALRALARSHGARIPANAMRLRDRHGLTVLHRAVASFAAHDAYSRSLVLTLFRLWRPTELCALQTPKGDTPLLLAIKSYARFRQQRAMQQAHGAAAAAVTADDEQHWRWLVRALLAPSRALLATRRARDDLLPLHAAIQARELPESLVIELYAATADELRGRAAFTEDSVGLPSTRTTLLHLALLHRPRDDALLQRVLDDWPGSCRQAMRLSGQLPLHLAVKHGASAAVVSRLCALHPTGCAARDSEGQLPLHLCVTSGHDTSAALARILLTCCPGVLSDHRERQGLTALVRAAGAKRPDAAVLLELLERTPAQRLSADATRRHVTPLYAISTRRCDAAIAASGLLDAFEAQFERLDDEDACFVAMAKARHRRQHYVPTPQWAFPKILELMERNPVDEAVQQRALLAINQKLQRLLDDSQRGDSDSDRDRPTNDRKSNSDGVEPTTSVVVEQVTLNADWLLVRRVHQVMYELAWNPRIQLLGQAILKKLLPTAYAKASYKTRIDPYFNL</sequence>
<dbReference type="PROSITE" id="PS50020">
    <property type="entry name" value="WW_DOMAIN_2"/>
    <property type="match status" value="2"/>
</dbReference>
<feature type="coiled-coil region" evidence="3">
    <location>
        <begin position="636"/>
        <end position="674"/>
    </location>
</feature>
<evidence type="ECO:0008006" key="9">
    <source>
        <dbReference type="Google" id="ProtNLM"/>
    </source>
</evidence>
<dbReference type="InterPro" id="IPR001202">
    <property type="entry name" value="WW_dom"/>
</dbReference>
<keyword evidence="2" id="KW-0106">Calcium</keyword>
<feature type="region of interest" description="Disordered" evidence="4">
    <location>
        <begin position="775"/>
        <end position="808"/>
    </location>
</feature>
<feature type="domain" description="EF-hand" evidence="6">
    <location>
        <begin position="181"/>
        <end position="216"/>
    </location>
</feature>
<feature type="domain" description="EF-hand" evidence="6">
    <location>
        <begin position="503"/>
        <end position="538"/>
    </location>
</feature>
<evidence type="ECO:0000256" key="2">
    <source>
        <dbReference type="ARBA" id="ARBA00022837"/>
    </source>
</evidence>
<dbReference type="Gene3D" id="2.20.70.10">
    <property type="match status" value="1"/>
</dbReference>
<dbReference type="InterPro" id="IPR002048">
    <property type="entry name" value="EF_hand_dom"/>
</dbReference>
<feature type="region of interest" description="Disordered" evidence="4">
    <location>
        <begin position="1605"/>
        <end position="1633"/>
    </location>
</feature>
<comment type="caution">
    <text evidence="7">The sequence shown here is derived from an EMBL/GenBank/DDBJ whole genome shotgun (WGS) entry which is preliminary data.</text>
</comment>
<dbReference type="SMART" id="SM00248">
    <property type="entry name" value="ANK"/>
    <property type="match status" value="4"/>
</dbReference>
<dbReference type="SUPFAM" id="SSF48403">
    <property type="entry name" value="Ankyrin repeat"/>
    <property type="match status" value="1"/>
</dbReference>